<dbReference type="Gene3D" id="3.20.20.70">
    <property type="entry name" value="Aldolase class I"/>
    <property type="match status" value="1"/>
</dbReference>
<dbReference type="PROSITE" id="PS51918">
    <property type="entry name" value="RADICAL_SAM"/>
    <property type="match status" value="1"/>
</dbReference>
<proteinExistence type="predicted"/>
<dbReference type="GO" id="GO:0046872">
    <property type="term" value="F:metal ion binding"/>
    <property type="evidence" value="ECO:0007669"/>
    <property type="project" value="UniProtKB-KW"/>
</dbReference>
<feature type="domain" description="Radical SAM core" evidence="7">
    <location>
        <begin position="66"/>
        <end position="283"/>
    </location>
</feature>
<evidence type="ECO:0000256" key="4">
    <source>
        <dbReference type="ARBA" id="ARBA00023004"/>
    </source>
</evidence>
<sequence>MEAWLYDTLDDQQVRCRLCSHQCLIGKDKRGICGVRENRGGVLQTLVYGRLIAAGDDPIEKKPIFHLLPGSRSFSIATVGCNFKCRFCQNANIAQMPSDRGGQIAGDPATPRAVVTAARERGCKSISYTYTEPTVFFEFACDTAELAHAQGMKNIFVTNGYMSADALARISPWLDAANVDLKAFSDDFYKKQCSARLEPVKATLRRMKERGVWVEVTTLIIPGLNDDPDELSRLAAFIAGDLGTETPWHVSRFHPTYRLTDREATPVATLLRTRDIGIAAGLKYVYTGNIPGRGGEDTLCPGCQQTVIARQGFRILDNHLEAGRCLGCGTPIDGIGMQPA</sequence>
<evidence type="ECO:0000256" key="6">
    <source>
        <dbReference type="PIRSR" id="PIRSR004869-50"/>
    </source>
</evidence>
<evidence type="ECO:0000256" key="3">
    <source>
        <dbReference type="ARBA" id="ARBA00022723"/>
    </source>
</evidence>
<dbReference type="CDD" id="cd01335">
    <property type="entry name" value="Radical_SAM"/>
    <property type="match status" value="1"/>
</dbReference>
<dbReference type="InterPro" id="IPR034457">
    <property type="entry name" value="Organic_radical-activating"/>
</dbReference>
<reference evidence="8 9" key="1">
    <citation type="submission" date="2019-11" db="EMBL/GenBank/DDBJ databases">
        <title>Comparative genomics of hydrocarbon-degrading Desulfosarcina strains.</title>
        <authorList>
            <person name="Watanabe M."/>
            <person name="Kojima H."/>
            <person name="Fukui M."/>
        </authorList>
    </citation>
    <scope>NUCLEOTIDE SEQUENCE [LARGE SCALE GENOMIC DNA]</scope>
    <source>
        <strain evidence="9">oXyS1</strain>
    </source>
</reference>
<name>A0A5K8ACH2_9BACT</name>
<dbReference type="GO" id="GO:0003824">
    <property type="term" value="F:catalytic activity"/>
    <property type="evidence" value="ECO:0007669"/>
    <property type="project" value="InterPro"/>
</dbReference>
<keyword evidence="1" id="KW-0004">4Fe-4S</keyword>
<evidence type="ECO:0000259" key="7">
    <source>
        <dbReference type="PROSITE" id="PS51918"/>
    </source>
</evidence>
<dbReference type="InterPro" id="IPR058240">
    <property type="entry name" value="rSAM_sf"/>
</dbReference>
<dbReference type="GO" id="GO:0051539">
    <property type="term" value="F:4 iron, 4 sulfur cluster binding"/>
    <property type="evidence" value="ECO:0007669"/>
    <property type="project" value="UniProtKB-KW"/>
</dbReference>
<dbReference type="PIRSF" id="PIRSF004869">
    <property type="entry name" value="PflX_prd"/>
    <property type="match status" value="1"/>
</dbReference>
<organism evidence="8 9">
    <name type="scientific">Desulfosarcina ovata subsp. ovata</name>
    <dbReference type="NCBI Taxonomy" id="2752305"/>
    <lineage>
        <taxon>Bacteria</taxon>
        <taxon>Pseudomonadati</taxon>
        <taxon>Thermodesulfobacteriota</taxon>
        <taxon>Desulfobacteria</taxon>
        <taxon>Desulfobacterales</taxon>
        <taxon>Desulfosarcinaceae</taxon>
        <taxon>Desulfosarcina</taxon>
    </lineage>
</organism>
<evidence type="ECO:0000313" key="8">
    <source>
        <dbReference type="EMBL" id="BBO90168.1"/>
    </source>
</evidence>
<dbReference type="PANTHER" id="PTHR30352">
    <property type="entry name" value="PYRUVATE FORMATE-LYASE-ACTIVATING ENZYME"/>
    <property type="match status" value="1"/>
</dbReference>
<dbReference type="SUPFAM" id="SSF102114">
    <property type="entry name" value="Radical SAM enzymes"/>
    <property type="match status" value="1"/>
</dbReference>
<dbReference type="Proteomes" id="UP000422108">
    <property type="component" value="Chromosome"/>
</dbReference>
<gene>
    <name evidence="8" type="ORF">DSCOOX_33480</name>
</gene>
<dbReference type="EMBL" id="AP021879">
    <property type="protein sequence ID" value="BBO90168.1"/>
    <property type="molecule type" value="Genomic_DNA"/>
</dbReference>
<keyword evidence="3 6" id="KW-0479">Metal-binding</keyword>
<dbReference type="AlphaFoldDB" id="A0A5K8ACH2"/>
<dbReference type="InterPro" id="IPR013785">
    <property type="entry name" value="Aldolase_TIM"/>
</dbReference>
<dbReference type="NCBIfam" id="TIGR04337">
    <property type="entry name" value="AmmeMemoSam_rS"/>
    <property type="match status" value="1"/>
</dbReference>
<keyword evidence="4 6" id="KW-0408">Iron</keyword>
<dbReference type="SFLD" id="SFLDG01101">
    <property type="entry name" value="Uncharacterised_Radical_SAM_Su"/>
    <property type="match status" value="1"/>
</dbReference>
<dbReference type="Pfam" id="PF04055">
    <property type="entry name" value="Radical_SAM"/>
    <property type="match status" value="1"/>
</dbReference>
<dbReference type="InterPro" id="IPR007197">
    <property type="entry name" value="rSAM"/>
</dbReference>
<evidence type="ECO:0000256" key="5">
    <source>
        <dbReference type="ARBA" id="ARBA00023014"/>
    </source>
</evidence>
<feature type="binding site" evidence="6">
    <location>
        <position position="81"/>
    </location>
    <ligand>
        <name>[4Fe-4S] cluster</name>
        <dbReference type="ChEBI" id="CHEBI:49883"/>
        <note>4Fe-4S-S-AdoMet</note>
    </ligand>
</feature>
<dbReference type="InterPro" id="IPR027596">
    <property type="entry name" value="AmmeMemoSam_rS"/>
</dbReference>
<feature type="binding site" evidence="6">
    <location>
        <position position="88"/>
    </location>
    <ligand>
        <name>[4Fe-4S] cluster</name>
        <dbReference type="ChEBI" id="CHEBI:49883"/>
        <note>4Fe-4S-S-AdoMet</note>
    </ligand>
</feature>
<keyword evidence="2 6" id="KW-0949">S-adenosyl-L-methionine</keyword>
<protein>
    <submittedName>
        <fullName evidence="8">AmmeMemoRadiSam system radical SAM enzyme</fullName>
    </submittedName>
</protein>
<accession>A0A5K8ACH2</accession>
<keyword evidence="9" id="KW-1185">Reference proteome</keyword>
<keyword evidence="5 6" id="KW-0411">Iron-sulfur</keyword>
<evidence type="ECO:0000256" key="1">
    <source>
        <dbReference type="ARBA" id="ARBA00022485"/>
    </source>
</evidence>
<evidence type="ECO:0000313" key="9">
    <source>
        <dbReference type="Proteomes" id="UP000422108"/>
    </source>
</evidence>
<dbReference type="RefSeq" id="WP_155311252.1">
    <property type="nucleotide sequence ID" value="NZ_AP021879.1"/>
</dbReference>
<dbReference type="SFLD" id="SFLDS00029">
    <property type="entry name" value="Radical_SAM"/>
    <property type="match status" value="1"/>
</dbReference>
<dbReference type="PANTHER" id="PTHR30352:SF5">
    <property type="entry name" value="PYRUVATE FORMATE-LYASE 1-ACTIVATING ENZYME"/>
    <property type="match status" value="1"/>
</dbReference>
<dbReference type="InterPro" id="IPR016431">
    <property type="entry name" value="Pyrv-formate_lyase-activ_prd"/>
</dbReference>
<feature type="binding site" evidence="6">
    <location>
        <position position="85"/>
    </location>
    <ligand>
        <name>[4Fe-4S] cluster</name>
        <dbReference type="ChEBI" id="CHEBI:49883"/>
        <note>4Fe-4S-S-AdoMet</note>
    </ligand>
</feature>
<comment type="cofactor">
    <cofactor evidence="6">
        <name>[4Fe-4S] cluster</name>
        <dbReference type="ChEBI" id="CHEBI:49883"/>
    </cofactor>
    <text evidence="6">Binds 1 [4Fe-4S] cluster. The cluster is coordinated with 3 cysteines and an exchangeable S-adenosyl-L-methionine.</text>
</comment>
<evidence type="ECO:0000256" key="2">
    <source>
        <dbReference type="ARBA" id="ARBA00022691"/>
    </source>
</evidence>